<dbReference type="Pfam" id="PF00583">
    <property type="entry name" value="Acetyltransf_1"/>
    <property type="match status" value="1"/>
</dbReference>
<dbReference type="Proteomes" id="UP001596549">
    <property type="component" value="Unassembled WGS sequence"/>
</dbReference>
<proteinExistence type="predicted"/>
<dbReference type="InterPro" id="IPR000182">
    <property type="entry name" value="GNAT_dom"/>
</dbReference>
<dbReference type="GO" id="GO:0016746">
    <property type="term" value="F:acyltransferase activity"/>
    <property type="evidence" value="ECO:0007669"/>
    <property type="project" value="UniProtKB-KW"/>
</dbReference>
<keyword evidence="2" id="KW-0012">Acyltransferase</keyword>
<protein>
    <submittedName>
        <fullName evidence="2">GNAT family N-acetyltransferase</fullName>
        <ecNumber evidence="2">2.3.-.-</ecNumber>
    </submittedName>
</protein>
<dbReference type="InterPro" id="IPR016181">
    <property type="entry name" value="Acyl_CoA_acyltransferase"/>
</dbReference>
<name>A0ABW2NSC7_9BACL</name>
<organism evidence="2 3">
    <name type="scientific">Fictibacillus iocasae</name>
    <dbReference type="NCBI Taxonomy" id="2715437"/>
    <lineage>
        <taxon>Bacteria</taxon>
        <taxon>Bacillati</taxon>
        <taxon>Bacillota</taxon>
        <taxon>Bacilli</taxon>
        <taxon>Bacillales</taxon>
        <taxon>Fictibacillaceae</taxon>
        <taxon>Fictibacillus</taxon>
    </lineage>
</organism>
<accession>A0ABW2NSC7</accession>
<dbReference type="RefSeq" id="WP_379751197.1">
    <property type="nucleotide sequence ID" value="NZ_JBHTCP010000051.1"/>
</dbReference>
<dbReference type="EC" id="2.3.-.-" evidence="2"/>
<dbReference type="EMBL" id="JBHTCP010000051">
    <property type="protein sequence ID" value="MFC7373356.1"/>
    <property type="molecule type" value="Genomic_DNA"/>
</dbReference>
<sequence>MIKKIDINNRKKAQEVLNVQIPSYNMEAKIIGTYEIPPLKDTVDKLQQCGETFFGYYSQDKLCGAISFKIENNEMDIHRLIVDPKHFRKGIAQKLLEIAEAQKGIESIKVSTGSKNTPAVRFYIKNRYQKVNEVKVNELISLTHFEKKI</sequence>
<comment type="caution">
    <text evidence="2">The sequence shown here is derived from an EMBL/GenBank/DDBJ whole genome shotgun (WGS) entry which is preliminary data.</text>
</comment>
<keyword evidence="3" id="KW-1185">Reference proteome</keyword>
<reference evidence="3" key="1">
    <citation type="journal article" date="2019" name="Int. J. Syst. Evol. Microbiol.">
        <title>The Global Catalogue of Microorganisms (GCM) 10K type strain sequencing project: providing services to taxonomists for standard genome sequencing and annotation.</title>
        <authorList>
            <consortium name="The Broad Institute Genomics Platform"/>
            <consortium name="The Broad Institute Genome Sequencing Center for Infectious Disease"/>
            <person name="Wu L."/>
            <person name="Ma J."/>
        </authorList>
    </citation>
    <scope>NUCLEOTIDE SEQUENCE [LARGE SCALE GENOMIC DNA]</scope>
    <source>
        <strain evidence="3">NBRC 106396</strain>
    </source>
</reference>
<dbReference type="PROSITE" id="PS51186">
    <property type="entry name" value="GNAT"/>
    <property type="match status" value="1"/>
</dbReference>
<dbReference type="SUPFAM" id="SSF55729">
    <property type="entry name" value="Acyl-CoA N-acyltransferases (Nat)"/>
    <property type="match status" value="1"/>
</dbReference>
<evidence type="ECO:0000313" key="3">
    <source>
        <dbReference type="Proteomes" id="UP001596549"/>
    </source>
</evidence>
<dbReference type="CDD" id="cd04301">
    <property type="entry name" value="NAT_SF"/>
    <property type="match status" value="1"/>
</dbReference>
<gene>
    <name evidence="2" type="ORF">ACFQPF_17085</name>
</gene>
<feature type="domain" description="N-acetyltransferase" evidence="1">
    <location>
        <begin position="1"/>
        <end position="149"/>
    </location>
</feature>
<dbReference type="Gene3D" id="3.40.630.30">
    <property type="match status" value="1"/>
</dbReference>
<evidence type="ECO:0000259" key="1">
    <source>
        <dbReference type="PROSITE" id="PS51186"/>
    </source>
</evidence>
<keyword evidence="2" id="KW-0808">Transferase</keyword>
<evidence type="ECO:0000313" key="2">
    <source>
        <dbReference type="EMBL" id="MFC7373356.1"/>
    </source>
</evidence>